<dbReference type="PANTHER" id="PTHR11559">
    <property type="entry name" value="CARBOXYLESTERASE"/>
    <property type="match status" value="1"/>
</dbReference>
<dbReference type="AlphaFoldDB" id="A0A086T8I2"/>
<accession>A0A086T8I2</accession>
<dbReference type="Pfam" id="PF00135">
    <property type="entry name" value="COesterase"/>
    <property type="match status" value="1"/>
</dbReference>
<dbReference type="PROSITE" id="PS00122">
    <property type="entry name" value="CARBOXYLESTERASE_B_1"/>
    <property type="match status" value="1"/>
</dbReference>
<comment type="caution">
    <text evidence="5">The sequence shown here is derived from an EMBL/GenBank/DDBJ whole genome shotgun (WGS) entry which is preliminary data.</text>
</comment>
<dbReference type="InterPro" id="IPR050309">
    <property type="entry name" value="Type-B_Carboxylest/Lipase"/>
</dbReference>
<evidence type="ECO:0000313" key="6">
    <source>
        <dbReference type="Proteomes" id="UP000029964"/>
    </source>
</evidence>
<dbReference type="SUPFAM" id="SSF53474">
    <property type="entry name" value="alpha/beta-Hydrolases"/>
    <property type="match status" value="1"/>
</dbReference>
<dbReference type="STRING" id="857340.A0A086T8I2"/>
<evidence type="ECO:0000313" key="5">
    <source>
        <dbReference type="EMBL" id="KFH45664.1"/>
    </source>
</evidence>
<keyword evidence="3" id="KW-0732">Signal</keyword>
<protein>
    <recommendedName>
        <fullName evidence="3">Carboxylic ester hydrolase</fullName>
        <ecNumber evidence="3">3.1.1.-</ecNumber>
    </recommendedName>
</protein>
<dbReference type="Proteomes" id="UP000029964">
    <property type="component" value="Unassembled WGS sequence"/>
</dbReference>
<dbReference type="EMBL" id="JPKY01000029">
    <property type="protein sequence ID" value="KFH45664.1"/>
    <property type="molecule type" value="Genomic_DNA"/>
</dbReference>
<evidence type="ECO:0000259" key="4">
    <source>
        <dbReference type="Pfam" id="PF00135"/>
    </source>
</evidence>
<evidence type="ECO:0000256" key="2">
    <source>
        <dbReference type="ARBA" id="ARBA00022801"/>
    </source>
</evidence>
<dbReference type="GO" id="GO:0016787">
    <property type="term" value="F:hydrolase activity"/>
    <property type="evidence" value="ECO:0007669"/>
    <property type="project" value="UniProtKB-KW"/>
</dbReference>
<feature type="chain" id="PRO_5005106429" description="Carboxylic ester hydrolase" evidence="3">
    <location>
        <begin position="20"/>
        <end position="546"/>
    </location>
</feature>
<dbReference type="InterPro" id="IPR029058">
    <property type="entry name" value="AB_hydrolase_fold"/>
</dbReference>
<evidence type="ECO:0000256" key="3">
    <source>
        <dbReference type="RuleBase" id="RU361235"/>
    </source>
</evidence>
<evidence type="ECO:0000256" key="1">
    <source>
        <dbReference type="ARBA" id="ARBA00005964"/>
    </source>
</evidence>
<feature type="domain" description="Carboxylesterase type B" evidence="4">
    <location>
        <begin position="38"/>
        <end position="500"/>
    </location>
</feature>
<keyword evidence="2 3" id="KW-0378">Hydrolase</keyword>
<reference evidence="6" key="1">
    <citation type="journal article" date="2014" name="Genome Announc.">
        <title>Genome sequence and annotation of Acremonium chrysogenum, producer of the beta-lactam antibiotic cephalosporin C.</title>
        <authorList>
            <person name="Terfehr D."/>
            <person name="Dahlmann T.A."/>
            <person name="Specht T."/>
            <person name="Zadra I."/>
            <person name="Kuernsteiner H."/>
            <person name="Kueck U."/>
        </authorList>
    </citation>
    <scope>NUCLEOTIDE SEQUENCE [LARGE SCALE GENOMIC DNA]</scope>
    <source>
        <strain evidence="6">ATCC 11550 / CBS 779.69 / DSM 880 / IAM 14645 / JCM 23072 / IMI 49137</strain>
    </source>
</reference>
<dbReference type="EC" id="3.1.1.-" evidence="3"/>
<dbReference type="Gene3D" id="3.40.50.1820">
    <property type="entry name" value="alpha/beta hydrolase"/>
    <property type="match status" value="1"/>
</dbReference>
<feature type="signal peptide" evidence="3">
    <location>
        <begin position="1"/>
        <end position="19"/>
    </location>
</feature>
<organism evidence="5 6">
    <name type="scientific">Hapsidospora chrysogenum (strain ATCC 11550 / CBS 779.69 / DSM 880 / IAM 14645 / JCM 23072 / IMI 49137)</name>
    <name type="common">Acremonium chrysogenum</name>
    <dbReference type="NCBI Taxonomy" id="857340"/>
    <lineage>
        <taxon>Eukaryota</taxon>
        <taxon>Fungi</taxon>
        <taxon>Dikarya</taxon>
        <taxon>Ascomycota</taxon>
        <taxon>Pezizomycotina</taxon>
        <taxon>Sordariomycetes</taxon>
        <taxon>Hypocreomycetidae</taxon>
        <taxon>Hypocreales</taxon>
        <taxon>Bionectriaceae</taxon>
        <taxon>Hapsidospora</taxon>
    </lineage>
</organism>
<dbReference type="InterPro" id="IPR019826">
    <property type="entry name" value="Carboxylesterase_B_AS"/>
</dbReference>
<keyword evidence="6" id="KW-1185">Reference proteome</keyword>
<sequence length="546" mass="59995">MTRLQHLLHAALLASAVTAVPQKVDLGYASYVGAALENGLTQWMGMRYAAAPVGDLRFMPPQDPPHEDEPQQAVQPPLACLGTKRSVNDNTTSEDCLFINVMAPSSATPQSRLPVFFYIQGGGFNTNSDPNINATGIIDAADRDLVVVTINYRVGPYGFLTNGDEITPNNGLRDQRKALEWVQAHISKFGGNPDHVVVGGTSAGGASVIFHLTADNGTDRGLFHGAISQSGSFAATLTVQQSQYQYNQFATRLGCATADSLSCLRGKTAKQIQEKNYNIPLPGAAAAPLYQWLPVLDYDFITDYTYRALGEGKFIKVPTIFGDNNNGGTTFAPSNTSTLAASNEFLLNQYPTLTPAQLGELNEMYPNPNNTCPNLGCYWRQLSNAYQEVRYMCPALFANDVYSRRRRRRRQQGPPSWAYLWNVEDPKQMAEGKGVPHTVELEAIIGPEYAAKRAPESYLPGGINERASPVVQGYWTSFMRALDPNKYRAEGTAEWRPWGPRSSRSGGGGEARLVFGRGATTEMVGVDDDMKRRCEWWVRHGVEMML</sequence>
<dbReference type="HOGENOM" id="CLU_006586_10_7_1"/>
<name>A0A086T8I2_HAPC1</name>
<gene>
    <name evidence="5" type="ORF">ACRE_035470</name>
</gene>
<dbReference type="InterPro" id="IPR002018">
    <property type="entry name" value="CarbesteraseB"/>
</dbReference>
<comment type="similarity">
    <text evidence="1 3">Belongs to the type-B carboxylesterase/lipase family.</text>
</comment>
<dbReference type="ESTHER" id="acrch-a0a086t8i2">
    <property type="family name" value="Fungal_carboxylesterase_lipase"/>
</dbReference>
<dbReference type="OrthoDB" id="408631at2759"/>
<proteinExistence type="inferred from homology"/>